<feature type="repeat" description="WD" evidence="3">
    <location>
        <begin position="543"/>
        <end position="572"/>
    </location>
</feature>
<dbReference type="PROSITE" id="PS50294">
    <property type="entry name" value="WD_REPEATS_REGION"/>
    <property type="match status" value="3"/>
</dbReference>
<gene>
    <name evidence="5" type="ORF">C7212DRAFT_350432</name>
</gene>
<accession>A0A317SYP9</accession>
<feature type="repeat" description="WD" evidence="3">
    <location>
        <begin position="388"/>
        <end position="422"/>
    </location>
</feature>
<dbReference type="STRING" id="42249.A0A317SYP9"/>
<comment type="caution">
    <text evidence="5">The sequence shown here is derived from an EMBL/GenBank/DDBJ whole genome shotgun (WGS) entry which is preliminary data.</text>
</comment>
<feature type="repeat" description="WD" evidence="3">
    <location>
        <begin position="268"/>
        <end position="309"/>
    </location>
</feature>
<dbReference type="InterPro" id="IPR020472">
    <property type="entry name" value="WD40_PAC1"/>
</dbReference>
<feature type="repeat" description="WD" evidence="3">
    <location>
        <begin position="348"/>
        <end position="388"/>
    </location>
</feature>
<dbReference type="PRINTS" id="PR00320">
    <property type="entry name" value="GPROTEINBRPT"/>
</dbReference>
<dbReference type="SUPFAM" id="SSF50978">
    <property type="entry name" value="WD40 repeat-like"/>
    <property type="match status" value="1"/>
</dbReference>
<feature type="region of interest" description="Disordered" evidence="4">
    <location>
        <begin position="738"/>
        <end position="837"/>
    </location>
</feature>
<evidence type="ECO:0000256" key="3">
    <source>
        <dbReference type="PROSITE-ProRule" id="PRU00221"/>
    </source>
</evidence>
<dbReference type="PANTHER" id="PTHR14221:SF0">
    <property type="entry name" value="WD REPEAT-CONTAINING PROTEIN 44"/>
    <property type="match status" value="1"/>
</dbReference>
<proteinExistence type="predicted"/>
<evidence type="ECO:0000256" key="2">
    <source>
        <dbReference type="ARBA" id="ARBA00022737"/>
    </source>
</evidence>
<name>A0A317SYP9_9PEZI</name>
<dbReference type="PROSITE" id="PS00678">
    <property type="entry name" value="WD_REPEATS_1"/>
    <property type="match status" value="1"/>
</dbReference>
<dbReference type="AlphaFoldDB" id="A0A317SYP9"/>
<dbReference type="OrthoDB" id="1932312at2759"/>
<dbReference type="InterPro" id="IPR019775">
    <property type="entry name" value="WD40_repeat_CS"/>
</dbReference>
<dbReference type="Pfam" id="PF00400">
    <property type="entry name" value="WD40"/>
    <property type="match status" value="4"/>
</dbReference>
<dbReference type="InterPro" id="IPR036322">
    <property type="entry name" value="WD40_repeat_dom_sf"/>
</dbReference>
<sequence length="933" mass="100918">MTSTSMLPSVNIQVSRYGAAENPAQNTPLPSPTTPTSYPVCENGRAASSTGGDGPSELSASGFLPPKFSKPSTITTPAAGSGELQSPKIKNKGMGLDSTTAFDPLTMQILRRTGTETTLRQKLRKDSYDDSVVRNPGESVGGVGERDAPDATTENPRLTPRRKGVSFLSRIMGGKKKGGDLSNDEDTFEGDIRTEGMDAHVFSQPIGYIPQFPAPPKYIRVRSHNKPKRDFDQTFLAQELYRRPIYEENGKSAASSTANLSSLSLALPKHKSGAIWAMKFSKDGRYLAAAGQDKIVRVWQVISTKEEREAHEKEEDAAGAGSGGIYSNGGGGVRLNAPVFLSEPIHGYAGHTADVLDLSWSKNNFLLSSSMDKTVRLWHVSRKECLCTFQHSDFVTAIVFHPRDDRFFLAGSLDSKLRLWSIPDKSVAFWNELPDLITAVAFTPDGRMAIAGCLSGLCLFYETEGLRYNTQVHVRSSHGRNAKGSKITGIETITFPPDDPNGEVKLLITSNDSRVRLYNARDKSLELKFKGYENTCSQIHATFSDDAKYVISGSEDRRVYIWNVGLGETEKKGKRPVEYFEAHPAIVTVGVMAPAKTRQLLGSSRDPLYDLCNPPPVTLVSRSDSVSSRRETGTSAGGKRSENDHTASHMPKVPEESPAYMARSAHSDGNIIVTADYTGRIKVFRQDCAHVKRKNESWETSSTFSKKIGSGVFGGRRRNSLSHGSDRILSWRQSIASSGSLDDSIGGGRFGDSSSSRNRSISPRKSMGTLSIGSNGTTDRFAQSSSVRSRASIANDTVHQGNSEGGTAKVRSPGKSALGEGEQPGSSTTMPVTGNDRMTREASTNLAYYNPKHMPSSGAGAAAIAVTAGLRRGSRMTTGSDDSVNEVFSSDGEGDESESETVRCKRCGGTSFKAKQSRKGEHKLLCVKCNSVL</sequence>
<dbReference type="PROSITE" id="PS50082">
    <property type="entry name" value="WD_REPEATS_2"/>
    <property type="match status" value="4"/>
</dbReference>
<evidence type="ECO:0000313" key="5">
    <source>
        <dbReference type="EMBL" id="PWW79583.1"/>
    </source>
</evidence>
<dbReference type="InterPro" id="IPR040324">
    <property type="entry name" value="WDR44/Dgr2"/>
</dbReference>
<evidence type="ECO:0000313" key="6">
    <source>
        <dbReference type="Proteomes" id="UP000246991"/>
    </source>
</evidence>
<keyword evidence="6" id="KW-1185">Reference proteome</keyword>
<dbReference type="PANTHER" id="PTHR14221">
    <property type="entry name" value="WD REPEAT DOMAIN 44"/>
    <property type="match status" value="1"/>
</dbReference>
<keyword evidence="1 3" id="KW-0853">WD repeat</keyword>
<dbReference type="InterPro" id="IPR001680">
    <property type="entry name" value="WD40_rpt"/>
</dbReference>
<dbReference type="Gene3D" id="2.130.10.10">
    <property type="entry name" value="YVTN repeat-like/Quinoprotein amine dehydrogenase"/>
    <property type="match status" value="1"/>
</dbReference>
<feature type="compositionally biased region" description="Polar residues" evidence="4">
    <location>
        <begin position="875"/>
        <end position="888"/>
    </location>
</feature>
<feature type="compositionally biased region" description="Polar residues" evidence="4">
    <location>
        <begin position="768"/>
        <end position="802"/>
    </location>
</feature>
<feature type="region of interest" description="Disordered" evidence="4">
    <location>
        <begin position="17"/>
        <end position="99"/>
    </location>
</feature>
<dbReference type="SMART" id="SM00320">
    <property type="entry name" value="WD40"/>
    <property type="match status" value="6"/>
</dbReference>
<organism evidence="5 6">
    <name type="scientific">Tuber magnatum</name>
    <name type="common">white Piedmont truffle</name>
    <dbReference type="NCBI Taxonomy" id="42249"/>
    <lineage>
        <taxon>Eukaryota</taxon>
        <taxon>Fungi</taxon>
        <taxon>Dikarya</taxon>
        <taxon>Ascomycota</taxon>
        <taxon>Pezizomycotina</taxon>
        <taxon>Pezizomycetes</taxon>
        <taxon>Pezizales</taxon>
        <taxon>Tuberaceae</taxon>
        <taxon>Tuber</taxon>
    </lineage>
</organism>
<feature type="compositionally biased region" description="Low complexity" evidence="4">
    <location>
        <begin position="751"/>
        <end position="766"/>
    </location>
</feature>
<feature type="region of interest" description="Disordered" evidence="4">
    <location>
        <begin position="116"/>
        <end position="162"/>
    </location>
</feature>
<protein>
    <submittedName>
        <fullName evidence="5">WD40 repeat-like protein</fullName>
    </submittedName>
</protein>
<dbReference type="EMBL" id="PYWC01000007">
    <property type="protein sequence ID" value="PWW79583.1"/>
    <property type="molecule type" value="Genomic_DNA"/>
</dbReference>
<dbReference type="Proteomes" id="UP000246991">
    <property type="component" value="Unassembled WGS sequence"/>
</dbReference>
<feature type="region of interest" description="Disordered" evidence="4">
    <location>
        <begin position="874"/>
        <end position="902"/>
    </location>
</feature>
<evidence type="ECO:0000256" key="4">
    <source>
        <dbReference type="SAM" id="MobiDB-lite"/>
    </source>
</evidence>
<feature type="region of interest" description="Disordered" evidence="4">
    <location>
        <begin position="619"/>
        <end position="653"/>
    </location>
</feature>
<dbReference type="FunFam" id="2.130.10.10:FF:000697">
    <property type="entry name" value="WD repeat protein, variant"/>
    <property type="match status" value="1"/>
</dbReference>
<keyword evidence="2" id="KW-0677">Repeat</keyword>
<feature type="compositionally biased region" description="Basic and acidic residues" evidence="4">
    <location>
        <begin position="639"/>
        <end position="653"/>
    </location>
</feature>
<reference evidence="5 6" key="1">
    <citation type="submission" date="2018-03" db="EMBL/GenBank/DDBJ databases">
        <title>Genomes of Pezizomycetes fungi and the evolution of truffles.</title>
        <authorList>
            <person name="Murat C."/>
            <person name="Payen T."/>
            <person name="Noel B."/>
            <person name="Kuo A."/>
            <person name="Martin F.M."/>
        </authorList>
    </citation>
    <scope>NUCLEOTIDE SEQUENCE [LARGE SCALE GENOMIC DNA]</scope>
    <source>
        <strain evidence="5">091103-1</strain>
    </source>
</reference>
<evidence type="ECO:0000256" key="1">
    <source>
        <dbReference type="ARBA" id="ARBA00022574"/>
    </source>
</evidence>
<dbReference type="InterPro" id="IPR015943">
    <property type="entry name" value="WD40/YVTN_repeat-like_dom_sf"/>
</dbReference>